<dbReference type="EMBL" id="CP000463">
    <property type="protein sequence ID" value="ABJ05061.1"/>
    <property type="molecule type" value="Genomic_DNA"/>
</dbReference>
<dbReference type="HOGENOM" id="CLU_299734_0_0_5"/>
<dbReference type="KEGG" id="rpe:RPE_1109"/>
<gene>
    <name evidence="2" type="ordered locus">RPE_1109</name>
</gene>
<dbReference type="Gene3D" id="2.130.10.10">
    <property type="entry name" value="YVTN repeat-like/Quinoprotein amine dehydrogenase"/>
    <property type="match status" value="2"/>
</dbReference>
<evidence type="ECO:0000313" key="2">
    <source>
        <dbReference type="EMBL" id="ABJ05061.1"/>
    </source>
</evidence>
<accession>Q07SM3</accession>
<dbReference type="PANTHER" id="PTHR43739">
    <property type="entry name" value="XYLOGLUCANASE (EUROFUNG)"/>
    <property type="match status" value="1"/>
</dbReference>
<dbReference type="PANTHER" id="PTHR43739:SF5">
    <property type="entry name" value="EXO-ALPHA-SIALIDASE"/>
    <property type="match status" value="1"/>
</dbReference>
<evidence type="ECO:0000256" key="1">
    <source>
        <dbReference type="SAM" id="SignalP"/>
    </source>
</evidence>
<feature type="chain" id="PRO_5004166477" evidence="1">
    <location>
        <begin position="21"/>
        <end position="1000"/>
    </location>
</feature>
<dbReference type="InterPro" id="IPR015943">
    <property type="entry name" value="WD40/YVTN_repeat-like_dom_sf"/>
</dbReference>
<reference evidence="2" key="1">
    <citation type="submission" date="2006-09" db="EMBL/GenBank/DDBJ databases">
        <title>Complete sequence of Rhodopseudomonas palustris BisA53.</title>
        <authorList>
            <consortium name="US DOE Joint Genome Institute"/>
            <person name="Copeland A."/>
            <person name="Lucas S."/>
            <person name="Lapidus A."/>
            <person name="Barry K."/>
            <person name="Detter J.C."/>
            <person name="Glavina del Rio T."/>
            <person name="Hammon N."/>
            <person name="Israni S."/>
            <person name="Dalin E."/>
            <person name="Tice H."/>
            <person name="Pitluck S."/>
            <person name="Chain P."/>
            <person name="Malfatti S."/>
            <person name="Shin M."/>
            <person name="Vergez L."/>
            <person name="Schmutz J."/>
            <person name="Larimer F."/>
            <person name="Land M."/>
            <person name="Hauser L."/>
            <person name="Pelletier D.A."/>
            <person name="Kyrpides N."/>
            <person name="Kim E."/>
            <person name="Harwood C.S."/>
            <person name="Oda Y."/>
            <person name="Richardson P."/>
        </authorList>
    </citation>
    <scope>NUCLEOTIDE SEQUENCE [LARGE SCALE GENOMIC DNA]</scope>
    <source>
        <strain evidence="2">BisA53</strain>
    </source>
</reference>
<dbReference type="eggNOG" id="COG4447">
    <property type="taxonomic scope" value="Bacteria"/>
</dbReference>
<sequence length="1000" mass="105895">MLIRRVAVLTGILLVSISLAQGQMPAPSDQTGDGIARPLRIGGGGWVVGLDSTNGQLLARTDTYGAYLWNASTQTWSQLITQASMPAEHFGYYPPTGTAQVGRNAGGTYEIAACPANEAVIYMMYGDNIFVSTNRGAKWTATGYRGGSVGNPNGGFRADGRKMAVDPTNCDKVLAGTDQNGLWTTTSGTAGTAATWSRVDSAPIPTATASAKPCNGRICYPGYAIAFDPATSAAGMTSRVYVHAYGYADGVERGGLNVSNDGGLTWSRLSGSPPYVAHMVVARNGVVWVADNTRVLRFDGRVWKTPLTSGGWHAVAVDPADPNHVVAQTESGALAVSMNGETFTRLGRFSRVADDVPWLGVTAESFMSSGDIAFDSNGSNLLIFAQGIGVWKTNPPPSGDFTWTSMTAGIEQLVAQQIIAPNGVPIVGVQDRATLTVPGPHDTYSAYQSNPNRNSASILNQTYSLDWAADDKKFVVAQVGDYIRGNSNFSGYSTDGGLSFKVFSSWYHDVPASSVSRYSGPFGNNLVQIAVPSTSGLTTWQEGRGAIVRTVRYDSNGNAPIPNQYWYVGIVDDTHLVLLDSKFAASYTNAGRYLVYVDTNPLGDRNGLGNITAMNSDRGATQVTIAAKRWAINLVENMPVCVTGVVGTGDANGCWLIGSPDATAGVFTLKRSSFGSYHRGGVASFILPAGGYMASASRKNIVHVPANGEYPYCSSDGGLTWRQMRAPAGLTTGDAVGWTFPHWYWTQHNIAADRVIPETIYLYNSGAPRTGDARAGLYITTNCGPLTQVLQKFMGAGNSVLRSVPDKAGHLFFTAGPQGSAKHPTNSPLFRSVDGGRSVETIPGAKEIITMDFGAYAPGADYPTMYMIGWVNESFGVWRSLNAGAARSSFRGMISGTTLTVESVASGSIALGQQLFLNGVSEGTIVTGFGTGSGDTGTYLVSQRQFIPSGTMAAGPTFERVTNYMLGSMDGHNSIAADGVEWSKWYVGFSGSGYAWGQKQ</sequence>
<dbReference type="InterPro" id="IPR052025">
    <property type="entry name" value="Xyloglucanase_GH74"/>
</dbReference>
<keyword evidence="1" id="KW-0732">Signal</keyword>
<feature type="signal peptide" evidence="1">
    <location>
        <begin position="1"/>
        <end position="20"/>
    </location>
</feature>
<dbReference type="AlphaFoldDB" id="Q07SM3"/>
<name>Q07SM3_RHOP5</name>
<dbReference type="SUPFAM" id="SSF110296">
    <property type="entry name" value="Oligoxyloglucan reducing end-specific cellobiohydrolase"/>
    <property type="match status" value="2"/>
</dbReference>
<proteinExistence type="predicted"/>
<dbReference type="GO" id="GO:0010411">
    <property type="term" value="P:xyloglucan metabolic process"/>
    <property type="evidence" value="ECO:0007669"/>
    <property type="project" value="TreeGrafter"/>
</dbReference>
<dbReference type="OrthoDB" id="9764804at2"/>
<organism evidence="2">
    <name type="scientific">Rhodopseudomonas palustris (strain BisA53)</name>
    <dbReference type="NCBI Taxonomy" id="316055"/>
    <lineage>
        <taxon>Bacteria</taxon>
        <taxon>Pseudomonadati</taxon>
        <taxon>Pseudomonadota</taxon>
        <taxon>Alphaproteobacteria</taxon>
        <taxon>Hyphomicrobiales</taxon>
        <taxon>Nitrobacteraceae</taxon>
        <taxon>Rhodopseudomonas</taxon>
    </lineage>
</organism>
<protein>
    <submittedName>
        <fullName evidence="2">Uncharacterized protein</fullName>
    </submittedName>
</protein>